<gene>
    <name evidence="1" type="ORF">Pph01_40310</name>
</gene>
<comment type="caution">
    <text evidence="1">The sequence shown here is derived from an EMBL/GenBank/DDBJ whole genome shotgun (WGS) entry which is preliminary data.</text>
</comment>
<name>A0A8J3U5K6_9ACTN</name>
<organism evidence="1 2">
    <name type="scientific">Planotetraspora phitsanulokensis</name>
    <dbReference type="NCBI Taxonomy" id="575192"/>
    <lineage>
        <taxon>Bacteria</taxon>
        <taxon>Bacillati</taxon>
        <taxon>Actinomycetota</taxon>
        <taxon>Actinomycetes</taxon>
        <taxon>Streptosporangiales</taxon>
        <taxon>Streptosporangiaceae</taxon>
        <taxon>Planotetraspora</taxon>
    </lineage>
</organism>
<protein>
    <submittedName>
        <fullName evidence="1">Uncharacterized protein</fullName>
    </submittedName>
</protein>
<dbReference type="Proteomes" id="UP000622547">
    <property type="component" value="Unassembled WGS sequence"/>
</dbReference>
<reference evidence="1 2" key="1">
    <citation type="submission" date="2021-01" db="EMBL/GenBank/DDBJ databases">
        <title>Whole genome shotgun sequence of Planotetraspora phitsanulokensis NBRC 104273.</title>
        <authorList>
            <person name="Komaki H."/>
            <person name="Tamura T."/>
        </authorList>
    </citation>
    <scope>NUCLEOTIDE SEQUENCE [LARGE SCALE GENOMIC DNA]</scope>
    <source>
        <strain evidence="1 2">NBRC 104273</strain>
    </source>
</reference>
<dbReference type="AlphaFoldDB" id="A0A8J3U5K6"/>
<sequence length="64" mass="6654">MEHAGERVVVPLLEGLVEAGHEAGIGSGGHVIGSFSVVLARRRGRREGLLPGWGPGVFRAPTPT</sequence>
<evidence type="ECO:0000313" key="2">
    <source>
        <dbReference type="Proteomes" id="UP000622547"/>
    </source>
</evidence>
<keyword evidence="2" id="KW-1185">Reference proteome</keyword>
<evidence type="ECO:0000313" key="1">
    <source>
        <dbReference type="EMBL" id="GII39028.1"/>
    </source>
</evidence>
<accession>A0A8J3U5K6</accession>
<dbReference type="EMBL" id="BOOP01000019">
    <property type="protein sequence ID" value="GII39028.1"/>
    <property type="molecule type" value="Genomic_DNA"/>
</dbReference>
<proteinExistence type="predicted"/>